<dbReference type="CDD" id="cd20175">
    <property type="entry name" value="ThyX"/>
    <property type="match status" value="1"/>
</dbReference>
<dbReference type="EMBL" id="DVFZ01000098">
    <property type="protein sequence ID" value="HIQ83422.1"/>
    <property type="molecule type" value="Genomic_DNA"/>
</dbReference>
<dbReference type="AlphaFoldDB" id="A0A9D1CWT8"/>
<accession>A0A9D1CWT8</accession>
<gene>
    <name evidence="1" type="ORF">IAA52_10025</name>
</gene>
<dbReference type="InterPro" id="IPR003669">
    <property type="entry name" value="Thymidylate_synthase_ThyX"/>
</dbReference>
<dbReference type="Proteomes" id="UP000824260">
    <property type="component" value="Unassembled WGS sequence"/>
</dbReference>
<proteinExistence type="predicted"/>
<dbReference type="GO" id="GO:0050797">
    <property type="term" value="F:thymidylate synthase (FAD) activity"/>
    <property type="evidence" value="ECO:0007669"/>
    <property type="project" value="InterPro"/>
</dbReference>
<dbReference type="SUPFAM" id="SSF69796">
    <property type="entry name" value="Thymidylate synthase-complementing protein Thy1"/>
    <property type="match status" value="1"/>
</dbReference>
<name>A0A9D1CWT8_9FIRM</name>
<dbReference type="GO" id="GO:0006231">
    <property type="term" value="P:dTMP biosynthetic process"/>
    <property type="evidence" value="ECO:0007669"/>
    <property type="project" value="InterPro"/>
</dbReference>
<organism evidence="1 2">
    <name type="scientific">Candidatus Pullichristensenella stercorigallinarum</name>
    <dbReference type="NCBI Taxonomy" id="2840909"/>
    <lineage>
        <taxon>Bacteria</taxon>
        <taxon>Bacillati</taxon>
        <taxon>Bacillota</taxon>
        <taxon>Clostridia</taxon>
        <taxon>Candidatus Pullichristensenella</taxon>
    </lineage>
</organism>
<reference evidence="1" key="1">
    <citation type="submission" date="2020-10" db="EMBL/GenBank/DDBJ databases">
        <authorList>
            <person name="Gilroy R."/>
        </authorList>
    </citation>
    <scope>NUCLEOTIDE SEQUENCE</scope>
    <source>
        <strain evidence="1">ChiSjej6B24-2974</strain>
    </source>
</reference>
<sequence>MAEITRHRLASFCIESQRYVCMDGEIAFVRPLFCENDHEAGESWRACMLGAEQSYHHLLSIGCKPQDARKVLPNSTATRIVMKANLREWRHIFALRTAKAAYPEMRQ</sequence>
<dbReference type="InterPro" id="IPR036098">
    <property type="entry name" value="Thymidylate_synthase_ThyX_sf"/>
</dbReference>
<dbReference type="GO" id="GO:0070402">
    <property type="term" value="F:NADPH binding"/>
    <property type="evidence" value="ECO:0007669"/>
    <property type="project" value="TreeGrafter"/>
</dbReference>
<dbReference type="Gene3D" id="3.30.1360.170">
    <property type="match status" value="1"/>
</dbReference>
<reference evidence="1" key="2">
    <citation type="journal article" date="2021" name="PeerJ">
        <title>Extensive microbial diversity within the chicken gut microbiome revealed by metagenomics and culture.</title>
        <authorList>
            <person name="Gilroy R."/>
            <person name="Ravi A."/>
            <person name="Getino M."/>
            <person name="Pursley I."/>
            <person name="Horton D.L."/>
            <person name="Alikhan N.F."/>
            <person name="Baker D."/>
            <person name="Gharbi K."/>
            <person name="Hall N."/>
            <person name="Watson M."/>
            <person name="Adriaenssens E.M."/>
            <person name="Foster-Nyarko E."/>
            <person name="Jarju S."/>
            <person name="Secka A."/>
            <person name="Antonio M."/>
            <person name="Oren A."/>
            <person name="Chaudhuri R.R."/>
            <person name="La Ragione R."/>
            <person name="Hildebrand F."/>
            <person name="Pallen M.J."/>
        </authorList>
    </citation>
    <scope>NUCLEOTIDE SEQUENCE</scope>
    <source>
        <strain evidence="1">ChiSjej6B24-2974</strain>
    </source>
</reference>
<dbReference type="PANTHER" id="PTHR34934:SF1">
    <property type="entry name" value="FLAVIN-DEPENDENT THYMIDYLATE SYNTHASE"/>
    <property type="match status" value="1"/>
</dbReference>
<dbReference type="PANTHER" id="PTHR34934">
    <property type="entry name" value="FLAVIN-DEPENDENT THYMIDYLATE SYNTHASE"/>
    <property type="match status" value="1"/>
</dbReference>
<dbReference type="GO" id="GO:0004799">
    <property type="term" value="F:thymidylate synthase activity"/>
    <property type="evidence" value="ECO:0007669"/>
    <property type="project" value="TreeGrafter"/>
</dbReference>
<dbReference type="GO" id="GO:0050660">
    <property type="term" value="F:flavin adenine dinucleotide binding"/>
    <property type="evidence" value="ECO:0007669"/>
    <property type="project" value="InterPro"/>
</dbReference>
<dbReference type="PROSITE" id="PS51331">
    <property type="entry name" value="THYX"/>
    <property type="match status" value="1"/>
</dbReference>
<protein>
    <submittedName>
        <fullName evidence="1">FAD-dependent thymidylate synthase</fullName>
    </submittedName>
</protein>
<comment type="caution">
    <text evidence="1">The sequence shown here is derived from an EMBL/GenBank/DDBJ whole genome shotgun (WGS) entry which is preliminary data.</text>
</comment>
<dbReference type="Pfam" id="PF02511">
    <property type="entry name" value="Thy1"/>
    <property type="match status" value="1"/>
</dbReference>
<evidence type="ECO:0000313" key="1">
    <source>
        <dbReference type="EMBL" id="HIQ83422.1"/>
    </source>
</evidence>
<evidence type="ECO:0000313" key="2">
    <source>
        <dbReference type="Proteomes" id="UP000824260"/>
    </source>
</evidence>